<feature type="chain" id="PRO_5040442927" evidence="8">
    <location>
        <begin position="20"/>
        <end position="668"/>
    </location>
</feature>
<evidence type="ECO:0000256" key="8">
    <source>
        <dbReference type="SAM" id="SignalP"/>
    </source>
</evidence>
<name>A0A9N8ENZ6_9STRA</name>
<dbReference type="InterPro" id="IPR036188">
    <property type="entry name" value="FAD/NAD-bd_sf"/>
</dbReference>
<dbReference type="PIRSF" id="PIRSF000137">
    <property type="entry name" value="Alcohol_oxidase"/>
    <property type="match status" value="1"/>
</dbReference>
<evidence type="ECO:0000256" key="1">
    <source>
        <dbReference type="ARBA" id="ARBA00001974"/>
    </source>
</evidence>
<dbReference type="PANTHER" id="PTHR11552:SF147">
    <property type="entry name" value="CHOLINE DEHYDROGENASE, MITOCHONDRIAL"/>
    <property type="match status" value="1"/>
</dbReference>
<dbReference type="GO" id="GO:0050660">
    <property type="term" value="F:flavin adenine dinucleotide binding"/>
    <property type="evidence" value="ECO:0007669"/>
    <property type="project" value="InterPro"/>
</dbReference>
<evidence type="ECO:0000256" key="7">
    <source>
        <dbReference type="SAM" id="MobiDB-lite"/>
    </source>
</evidence>
<evidence type="ECO:0000313" key="11">
    <source>
        <dbReference type="EMBL" id="CAB9524163.1"/>
    </source>
</evidence>
<evidence type="ECO:0000256" key="3">
    <source>
        <dbReference type="ARBA" id="ARBA00022630"/>
    </source>
</evidence>
<dbReference type="SUPFAM" id="SSF54373">
    <property type="entry name" value="FAD-linked reductases, C-terminal domain"/>
    <property type="match status" value="1"/>
</dbReference>
<feature type="domain" description="Glucose-methanol-choline oxidoreductase C-terminal" evidence="10">
    <location>
        <begin position="452"/>
        <end position="587"/>
    </location>
</feature>
<feature type="signal peptide" evidence="8">
    <location>
        <begin position="1"/>
        <end position="19"/>
    </location>
</feature>
<evidence type="ECO:0000256" key="5">
    <source>
        <dbReference type="PIRSR" id="PIRSR000137-1"/>
    </source>
</evidence>
<feature type="binding site" evidence="6">
    <location>
        <position position="280"/>
    </location>
    <ligand>
        <name>FAD</name>
        <dbReference type="ChEBI" id="CHEBI:57692"/>
    </ligand>
</feature>
<evidence type="ECO:0000256" key="6">
    <source>
        <dbReference type="PIRSR" id="PIRSR000137-2"/>
    </source>
</evidence>
<dbReference type="GO" id="GO:0016614">
    <property type="term" value="F:oxidoreductase activity, acting on CH-OH group of donors"/>
    <property type="evidence" value="ECO:0007669"/>
    <property type="project" value="InterPro"/>
</dbReference>
<gene>
    <name evidence="11" type="ORF">SEMRO_1501_G277950.1</name>
</gene>
<dbReference type="Pfam" id="PF05199">
    <property type="entry name" value="GMC_oxred_C"/>
    <property type="match status" value="1"/>
</dbReference>
<feature type="region of interest" description="Disordered" evidence="7">
    <location>
        <begin position="600"/>
        <end position="640"/>
    </location>
</feature>
<dbReference type="InterPro" id="IPR000172">
    <property type="entry name" value="GMC_OxRdtase_N"/>
</dbReference>
<evidence type="ECO:0000313" key="12">
    <source>
        <dbReference type="Proteomes" id="UP001153069"/>
    </source>
</evidence>
<feature type="active site" description="Proton acceptor" evidence="5">
    <location>
        <position position="578"/>
    </location>
</feature>
<protein>
    <submittedName>
        <fullName evidence="11">Choline dehydrogenase</fullName>
    </submittedName>
</protein>
<keyword evidence="12" id="KW-1185">Reference proteome</keyword>
<dbReference type="AlphaFoldDB" id="A0A9N8ENZ6"/>
<keyword evidence="8" id="KW-0732">Signal</keyword>
<dbReference type="Gene3D" id="3.30.410.40">
    <property type="match status" value="1"/>
</dbReference>
<comment type="similarity">
    <text evidence="2">Belongs to the GMC oxidoreductase family.</text>
</comment>
<dbReference type="Pfam" id="PF00732">
    <property type="entry name" value="GMC_oxred_N"/>
    <property type="match status" value="1"/>
</dbReference>
<evidence type="ECO:0000256" key="2">
    <source>
        <dbReference type="ARBA" id="ARBA00010790"/>
    </source>
</evidence>
<sequence>MYLSKALILGAAFLSGALANEEPTCQPTELMLYDFVVVGGGTAGAAAAAELARNLPDTTVLLLDQGKDFSDKPIVMNNDEFVNAAESPYCEHKFSTEVALAGNFGADRNIYTCVSKILGGASSLNYGGWYRVPEFDLDDWVEATGDDAWSYDNLLPYFRRLEAVDRADGSTPNPDRGYDGLIPVRHDNISVVHYTTGMIPAVERYLGVPVGDQDSNNRYQDAIGSLQESRVAGGCWYDEDGNQLGCAANLRNGSSYNAFIRDPQRQGELPNLHILEGAKVVQLYDFMPDNTDGPMTIEYVYKSYRYYVQAGREVLLSAGSWANPKIALLSGIGNKDDLAEVGIESKIDLPGVGRGLKDHGVLWMTAMLNNIQLTNFSDPNLGFDPSTFSGVNNPLPGLLAGRNTINAFFKSNETLEFPDMEFMTGLSPTGPGRTALMIIRLYQNKDTSGKAGGFLKLRSDDPSEEMDTSRNWYADEESIAPMLASLKTVLEMVQTGMAFSAPMILEPNGFTTDFTDDEALKAYIRSSVVSEMHLQCSMKMGTESDPMAVVDSELKVIGSNGRLRVADTSAFPTEVRAHPMAMAMVTGMRAATLITESYQASGDGNSTSTVGDGVDGAVTEDSDSEGTKDDEAGATNAASGARQSGSECAFAVAATAAATTCAFAAIAG</sequence>
<dbReference type="InterPro" id="IPR012132">
    <property type="entry name" value="GMC_OxRdtase"/>
</dbReference>
<comment type="caution">
    <text evidence="11">The sequence shown here is derived from an EMBL/GenBank/DDBJ whole genome shotgun (WGS) entry which is preliminary data.</text>
</comment>
<feature type="compositionally biased region" description="Polar residues" evidence="7">
    <location>
        <begin position="600"/>
        <end position="610"/>
    </location>
</feature>
<dbReference type="OrthoDB" id="269227at2759"/>
<organism evidence="11 12">
    <name type="scientific">Seminavis robusta</name>
    <dbReference type="NCBI Taxonomy" id="568900"/>
    <lineage>
        <taxon>Eukaryota</taxon>
        <taxon>Sar</taxon>
        <taxon>Stramenopiles</taxon>
        <taxon>Ochrophyta</taxon>
        <taxon>Bacillariophyta</taxon>
        <taxon>Bacillariophyceae</taxon>
        <taxon>Bacillariophycidae</taxon>
        <taxon>Naviculales</taxon>
        <taxon>Naviculaceae</taxon>
        <taxon>Seminavis</taxon>
    </lineage>
</organism>
<keyword evidence="4 6" id="KW-0274">FAD</keyword>
<dbReference type="Proteomes" id="UP001153069">
    <property type="component" value="Unassembled WGS sequence"/>
</dbReference>
<evidence type="ECO:0000259" key="10">
    <source>
        <dbReference type="Pfam" id="PF05199"/>
    </source>
</evidence>
<dbReference type="Gene3D" id="3.50.50.60">
    <property type="entry name" value="FAD/NAD(P)-binding domain"/>
    <property type="match status" value="1"/>
</dbReference>
<accession>A0A9N8ENZ6</accession>
<comment type="cofactor">
    <cofactor evidence="1 6">
        <name>FAD</name>
        <dbReference type="ChEBI" id="CHEBI:57692"/>
    </cofactor>
</comment>
<feature type="active site" description="Proton donor" evidence="5">
    <location>
        <position position="533"/>
    </location>
</feature>
<dbReference type="SUPFAM" id="SSF51905">
    <property type="entry name" value="FAD/NAD(P)-binding domain"/>
    <property type="match status" value="1"/>
</dbReference>
<reference evidence="11" key="1">
    <citation type="submission" date="2020-06" db="EMBL/GenBank/DDBJ databases">
        <authorList>
            <consortium name="Plant Systems Biology data submission"/>
        </authorList>
    </citation>
    <scope>NUCLEOTIDE SEQUENCE</scope>
    <source>
        <strain evidence="11">D6</strain>
    </source>
</reference>
<keyword evidence="3" id="KW-0285">Flavoprotein</keyword>
<dbReference type="InterPro" id="IPR007867">
    <property type="entry name" value="GMC_OxRtase_C"/>
</dbReference>
<dbReference type="PANTHER" id="PTHR11552">
    <property type="entry name" value="GLUCOSE-METHANOL-CHOLINE GMC OXIDOREDUCTASE"/>
    <property type="match status" value="1"/>
</dbReference>
<dbReference type="EMBL" id="CAICTM010001499">
    <property type="protein sequence ID" value="CAB9524163.1"/>
    <property type="molecule type" value="Genomic_DNA"/>
</dbReference>
<feature type="domain" description="Glucose-methanol-choline oxidoreductase N-terminal" evidence="9">
    <location>
        <begin position="33"/>
        <end position="360"/>
    </location>
</feature>
<evidence type="ECO:0000256" key="4">
    <source>
        <dbReference type="ARBA" id="ARBA00022827"/>
    </source>
</evidence>
<proteinExistence type="inferred from homology"/>
<evidence type="ECO:0000259" key="9">
    <source>
        <dbReference type="Pfam" id="PF00732"/>
    </source>
</evidence>